<reference evidence="4" key="1">
    <citation type="journal article" date="2014" name="Proc. Natl. Acad. Sci. U.S.A.">
        <title>Extensive sampling of basidiomycete genomes demonstrates inadequacy of the white-rot/brown-rot paradigm for wood decay fungi.</title>
        <authorList>
            <person name="Riley R."/>
            <person name="Salamov A.A."/>
            <person name="Brown D.W."/>
            <person name="Nagy L.G."/>
            <person name="Floudas D."/>
            <person name="Held B.W."/>
            <person name="Levasseur A."/>
            <person name="Lombard V."/>
            <person name="Morin E."/>
            <person name="Otillar R."/>
            <person name="Lindquist E.A."/>
            <person name="Sun H."/>
            <person name="LaButti K.M."/>
            <person name="Schmutz J."/>
            <person name="Jabbour D."/>
            <person name="Luo H."/>
            <person name="Baker S.E."/>
            <person name="Pisabarro A.G."/>
            <person name="Walton J.D."/>
            <person name="Blanchette R.A."/>
            <person name="Henrissat B."/>
            <person name="Martin F."/>
            <person name="Cullen D."/>
            <person name="Hibbett D.S."/>
            <person name="Grigoriev I.V."/>
        </authorList>
    </citation>
    <scope>NUCLEOTIDE SEQUENCE [LARGE SCALE GENOMIC DNA]</scope>
    <source>
        <strain evidence="4">CBS 339.88</strain>
    </source>
</reference>
<dbReference type="InterPro" id="IPR017853">
    <property type="entry name" value="GH"/>
</dbReference>
<dbReference type="HOGENOM" id="CLU_022148_2_0_1"/>
<feature type="signal peptide" evidence="1">
    <location>
        <begin position="1"/>
        <end position="22"/>
    </location>
</feature>
<dbReference type="PANTHER" id="PTHR36183">
    <property type="entry name" value="BETA-GLUCURONIDASE"/>
    <property type="match status" value="1"/>
</dbReference>
<dbReference type="AlphaFoldDB" id="A0A067T3P2"/>
<dbReference type="InterPro" id="IPR052974">
    <property type="entry name" value="GH79_Enzymes"/>
</dbReference>
<dbReference type="OrthoDB" id="2796951at2759"/>
<dbReference type="PANTHER" id="PTHR36183:SF2">
    <property type="entry name" value="BETA-GLUCURONIDASE C-TERMINAL DOMAIN-CONTAINING PROTEIN"/>
    <property type="match status" value="1"/>
</dbReference>
<dbReference type="Gene3D" id="3.20.20.80">
    <property type="entry name" value="Glycosidases"/>
    <property type="match status" value="1"/>
</dbReference>
<dbReference type="EMBL" id="KL142376">
    <property type="protein sequence ID" value="KDR77805.1"/>
    <property type="molecule type" value="Genomic_DNA"/>
</dbReference>
<dbReference type="Pfam" id="PF16862">
    <property type="entry name" value="Glyco_hydro_79C"/>
    <property type="match status" value="1"/>
</dbReference>
<keyword evidence="4" id="KW-1185">Reference proteome</keyword>
<sequence length="519" mass="55052">MSTFSFLKQLITLSLIARQALCLSVSIPVAAPSTAPTLAPDLVSISIEQDRWTDYVGTTSRNQFFFNTLENLNQLTGKPPRFRIGADSEDRTDFSPAVQFAENVFPAFSNTTPYPEASENIVGDGYYQAAQWLPPNTHVVWGVNFKTLNITTAFLNAKSMVKAFASPAMKASGITLDAFEIGNEADFYNSVLSQYVTNWNTFATNLTATGKLSKSSTTKFWGGAFGGDSHTTNGFSPQGLITAGILSSTPGSLITTMSVHRYSGSFCQGSGGLLQDLMTKSTIRGNLTGFTPDIAAVKAKGLDFVLGETNSYACHGAPGVSNTAGAALWTLDYALFAPQIGISRVYFHQGIGYKYSMIQPATLTRSPLDGSTLSAPLAPHVQSQYYGAIVAAEAIGNSGSTRAVELSINNSFIAGYAFYVGNKLARALLINSQAFLTTTTTARTSTLVNLGLTGAGAPTKMSIKRLSIPHADATSGLKWGGQTYETSDGKVSGSLQVTTANVASGVEIQETEAVLLTFL</sequence>
<gene>
    <name evidence="3" type="ORF">GALMADRAFT_65725</name>
</gene>
<dbReference type="InterPro" id="IPR031728">
    <property type="entry name" value="GlcAase_C"/>
</dbReference>
<evidence type="ECO:0000313" key="4">
    <source>
        <dbReference type="Proteomes" id="UP000027222"/>
    </source>
</evidence>
<evidence type="ECO:0000259" key="2">
    <source>
        <dbReference type="Pfam" id="PF16862"/>
    </source>
</evidence>
<protein>
    <recommendedName>
        <fullName evidence="2">Beta-glucuronidase C-terminal domain-containing protein</fullName>
    </recommendedName>
</protein>
<name>A0A067T3P2_GALM3</name>
<accession>A0A067T3P2</accession>
<dbReference type="Proteomes" id="UP000027222">
    <property type="component" value="Unassembled WGS sequence"/>
</dbReference>
<dbReference type="SUPFAM" id="SSF51445">
    <property type="entry name" value="(Trans)glycosidases"/>
    <property type="match status" value="1"/>
</dbReference>
<proteinExistence type="predicted"/>
<feature type="domain" description="Beta-glucuronidase C-terminal" evidence="2">
    <location>
        <begin position="415"/>
        <end position="515"/>
    </location>
</feature>
<evidence type="ECO:0000256" key="1">
    <source>
        <dbReference type="SAM" id="SignalP"/>
    </source>
</evidence>
<keyword evidence="1" id="KW-0732">Signal</keyword>
<feature type="chain" id="PRO_5001646450" description="Beta-glucuronidase C-terminal domain-containing protein" evidence="1">
    <location>
        <begin position="23"/>
        <end position="519"/>
    </location>
</feature>
<organism evidence="3 4">
    <name type="scientific">Galerina marginata (strain CBS 339.88)</name>
    <dbReference type="NCBI Taxonomy" id="685588"/>
    <lineage>
        <taxon>Eukaryota</taxon>
        <taxon>Fungi</taxon>
        <taxon>Dikarya</taxon>
        <taxon>Basidiomycota</taxon>
        <taxon>Agaricomycotina</taxon>
        <taxon>Agaricomycetes</taxon>
        <taxon>Agaricomycetidae</taxon>
        <taxon>Agaricales</taxon>
        <taxon>Agaricineae</taxon>
        <taxon>Strophariaceae</taxon>
        <taxon>Galerina</taxon>
    </lineage>
</organism>
<evidence type="ECO:0000313" key="3">
    <source>
        <dbReference type="EMBL" id="KDR77805.1"/>
    </source>
</evidence>